<dbReference type="CDD" id="cd10910">
    <property type="entry name" value="PIN_limkain_b1_N_like"/>
    <property type="match status" value="1"/>
</dbReference>
<dbReference type="PANTHER" id="PTHR14379:SF3">
    <property type="entry name" value="MEIOSIS REGULATOR AND MRNA STABILITY FACTOR 1"/>
    <property type="match status" value="1"/>
</dbReference>
<name>A0AAX6HT61_IRIPA</name>
<evidence type="ECO:0008006" key="6">
    <source>
        <dbReference type="Google" id="ProtNLM"/>
    </source>
</evidence>
<dbReference type="InterPro" id="IPR021139">
    <property type="entry name" value="NYN"/>
</dbReference>
<feature type="domain" description="NYN" evidence="2">
    <location>
        <begin position="31"/>
        <end position="167"/>
    </location>
</feature>
<protein>
    <recommendedName>
        <fullName evidence="6">NYN domain-containing protein</fullName>
    </recommendedName>
</protein>
<reference evidence="4" key="1">
    <citation type="journal article" date="2023" name="GigaByte">
        <title>Genome assembly of the bearded iris, Iris pallida Lam.</title>
        <authorList>
            <person name="Bruccoleri R.E."/>
            <person name="Oakeley E.J."/>
            <person name="Faust A.M.E."/>
            <person name="Altorfer M."/>
            <person name="Dessus-Babus S."/>
            <person name="Burckhardt D."/>
            <person name="Oertli M."/>
            <person name="Naumann U."/>
            <person name="Petersen F."/>
            <person name="Wong J."/>
        </authorList>
    </citation>
    <scope>NUCLEOTIDE SEQUENCE</scope>
    <source>
        <strain evidence="4">GSM-AAB239-AS_SAM_17_03QT</strain>
    </source>
</reference>
<dbReference type="PANTHER" id="PTHR14379">
    <property type="entry name" value="LIMKAIN B LKAP"/>
    <property type="match status" value="1"/>
</dbReference>
<feature type="region of interest" description="Disordered" evidence="1">
    <location>
        <begin position="1"/>
        <end position="20"/>
    </location>
</feature>
<dbReference type="GO" id="GO:0010468">
    <property type="term" value="P:regulation of gene expression"/>
    <property type="evidence" value="ECO:0007669"/>
    <property type="project" value="InterPro"/>
</dbReference>
<evidence type="ECO:0000259" key="2">
    <source>
        <dbReference type="Pfam" id="PF01936"/>
    </source>
</evidence>
<feature type="compositionally biased region" description="Pro residues" evidence="1">
    <location>
        <begin position="411"/>
        <end position="428"/>
    </location>
</feature>
<feature type="region of interest" description="Disordered" evidence="1">
    <location>
        <begin position="355"/>
        <end position="428"/>
    </location>
</feature>
<dbReference type="Pfam" id="PF01936">
    <property type="entry name" value="NYN"/>
    <property type="match status" value="1"/>
</dbReference>
<evidence type="ECO:0000313" key="5">
    <source>
        <dbReference type="Proteomes" id="UP001140949"/>
    </source>
</evidence>
<sequence length="679" mass="74003">MGGEEKRSSSNDGTKTATTTTKAAAQCSSAKTSVWWDIENCCVPKGTDAHSIAQNVSSALAEAGYRGAVTISAYGDTNRIPTAVQHALSSTGIALNHVPAGVKDAADKKILVDMLFWAIDNPPPANYLLISGDRDFSNCLHQLRMRRYNILLAQPPNVSQALVAAAKSVWHWKSILAGGVPIEDSASPYLGNVSTSKTSNSEEGKNTKGEPIPGSLNMGSGNSYGDGRADNLQEEQAWRNQAQSDANISRTSSTEFCHRPSKAEENGNSYVDGRADNWQEKQAWTKQAQPNNIFSPMMSKPVAQESTQSKYTIASCPSVSPRKPHNQPSFSHKSDGVQVNAIPHEFFGFNKLKTVEEPSSNKPPQDVQSSNSSKTQLQRPQRLVPTESLPSQPSQAAGNTIRSNSHISNSRPPPPRFSAPTFRPGPPARLPHISSLEVSEYSRSFDQYRSFPQQSSRPYWGPQSAPPYYYDNAARPLSNSMDYHVSNNGAWGSAGCPMPPDVAQGLVRSILQALEELRSNKMTPTEANISDCIRYGKMGIQNFDVRMALGYVVQHDLVSMHALGSNLPFYIKKGEKLWRCVNPLDITVQHSNETWDAVKNFVSSAPGHAAILASESRYHAATILHRGCLGHFVLGEVLQILNVLVTVKKWITPFQYGWRPVSITLGVAPDSSADIVSSS</sequence>
<feature type="region of interest" description="Disordered" evidence="1">
    <location>
        <begin position="291"/>
        <end position="337"/>
    </location>
</feature>
<comment type="caution">
    <text evidence="4">The sequence shown here is derived from an EMBL/GenBank/DDBJ whole genome shotgun (WGS) entry which is preliminary data.</text>
</comment>
<feature type="domain" description="DUF7625" evidence="3">
    <location>
        <begin position="493"/>
        <end position="585"/>
    </location>
</feature>
<feature type="compositionally biased region" description="Polar residues" evidence="1">
    <location>
        <begin position="388"/>
        <end position="410"/>
    </location>
</feature>
<dbReference type="EMBL" id="JANAVB010006599">
    <property type="protein sequence ID" value="KAJ6844250.1"/>
    <property type="molecule type" value="Genomic_DNA"/>
</dbReference>
<keyword evidence="5" id="KW-1185">Reference proteome</keyword>
<feature type="compositionally biased region" description="Polar residues" evidence="1">
    <location>
        <begin position="357"/>
        <end position="379"/>
    </location>
</feature>
<dbReference type="InterPro" id="IPR024768">
    <property type="entry name" value="Marf1"/>
</dbReference>
<dbReference type="GO" id="GO:0004540">
    <property type="term" value="F:RNA nuclease activity"/>
    <property type="evidence" value="ECO:0007669"/>
    <property type="project" value="InterPro"/>
</dbReference>
<feature type="compositionally biased region" description="Basic and acidic residues" evidence="1">
    <location>
        <begin position="256"/>
        <end position="265"/>
    </location>
</feature>
<reference evidence="4" key="2">
    <citation type="submission" date="2023-04" db="EMBL/GenBank/DDBJ databases">
        <authorList>
            <person name="Bruccoleri R.E."/>
            <person name="Oakeley E.J."/>
            <person name="Faust A.-M."/>
            <person name="Dessus-Babus S."/>
            <person name="Altorfer M."/>
            <person name="Burckhardt D."/>
            <person name="Oertli M."/>
            <person name="Naumann U."/>
            <person name="Petersen F."/>
            <person name="Wong J."/>
        </authorList>
    </citation>
    <scope>NUCLEOTIDE SEQUENCE</scope>
    <source>
        <strain evidence="4">GSM-AAB239-AS_SAM_17_03QT</strain>
        <tissue evidence="4">Leaf</tissue>
    </source>
</reference>
<dbReference type="InterPro" id="IPR056042">
    <property type="entry name" value="DUF7625"/>
</dbReference>
<evidence type="ECO:0000259" key="3">
    <source>
        <dbReference type="Pfam" id="PF24620"/>
    </source>
</evidence>
<feature type="compositionally biased region" description="Polar residues" evidence="1">
    <location>
        <begin position="238"/>
        <end position="255"/>
    </location>
</feature>
<dbReference type="Pfam" id="PF24620">
    <property type="entry name" value="DUF7625"/>
    <property type="match status" value="1"/>
</dbReference>
<evidence type="ECO:0000313" key="4">
    <source>
        <dbReference type="EMBL" id="KAJ6844250.1"/>
    </source>
</evidence>
<dbReference type="Proteomes" id="UP001140949">
    <property type="component" value="Unassembled WGS sequence"/>
</dbReference>
<gene>
    <name evidence="4" type="ORF">M6B38_291650</name>
</gene>
<feature type="region of interest" description="Disordered" evidence="1">
    <location>
        <begin position="193"/>
        <end position="273"/>
    </location>
</feature>
<evidence type="ECO:0000256" key="1">
    <source>
        <dbReference type="SAM" id="MobiDB-lite"/>
    </source>
</evidence>
<proteinExistence type="predicted"/>
<feature type="compositionally biased region" description="Polar residues" evidence="1">
    <location>
        <begin position="304"/>
        <end position="318"/>
    </location>
</feature>
<accession>A0AAX6HT61</accession>
<dbReference type="Gene3D" id="3.40.50.1010">
    <property type="entry name" value="5'-nuclease"/>
    <property type="match status" value="1"/>
</dbReference>
<organism evidence="4 5">
    <name type="scientific">Iris pallida</name>
    <name type="common">Sweet iris</name>
    <dbReference type="NCBI Taxonomy" id="29817"/>
    <lineage>
        <taxon>Eukaryota</taxon>
        <taxon>Viridiplantae</taxon>
        <taxon>Streptophyta</taxon>
        <taxon>Embryophyta</taxon>
        <taxon>Tracheophyta</taxon>
        <taxon>Spermatophyta</taxon>
        <taxon>Magnoliopsida</taxon>
        <taxon>Liliopsida</taxon>
        <taxon>Asparagales</taxon>
        <taxon>Iridaceae</taxon>
        <taxon>Iridoideae</taxon>
        <taxon>Irideae</taxon>
        <taxon>Iris</taxon>
    </lineage>
</organism>
<dbReference type="AlphaFoldDB" id="A0AAX6HT61"/>
<dbReference type="GO" id="GO:0005777">
    <property type="term" value="C:peroxisome"/>
    <property type="evidence" value="ECO:0007669"/>
    <property type="project" value="InterPro"/>
</dbReference>